<sequence>MGKSKKKRMIKKLRGKKEGERDGGSFRQPSLRKHLTAFREPCCPWWRQRRPRGHLNTAVLAPTVFGGERARKWRRCWNKCGQPIFSTAVSVLPRLPLFL</sequence>
<dbReference type="AlphaFoldDB" id="A0A8S1GXE7"/>
<protein>
    <submittedName>
        <fullName evidence="2">Uncharacterized protein</fullName>
    </submittedName>
</protein>
<dbReference type="Proteomes" id="UP000835052">
    <property type="component" value="Unassembled WGS sequence"/>
</dbReference>
<evidence type="ECO:0000256" key="1">
    <source>
        <dbReference type="SAM" id="MobiDB-lite"/>
    </source>
</evidence>
<reference evidence="2" key="1">
    <citation type="submission" date="2020-10" db="EMBL/GenBank/DDBJ databases">
        <authorList>
            <person name="Kikuchi T."/>
        </authorList>
    </citation>
    <scope>NUCLEOTIDE SEQUENCE</scope>
    <source>
        <strain evidence="2">NKZ352</strain>
    </source>
</reference>
<proteinExistence type="predicted"/>
<dbReference type="EMBL" id="CAJGYM010000007">
    <property type="protein sequence ID" value="CAD6187674.1"/>
    <property type="molecule type" value="Genomic_DNA"/>
</dbReference>
<evidence type="ECO:0000313" key="3">
    <source>
        <dbReference type="Proteomes" id="UP000835052"/>
    </source>
</evidence>
<accession>A0A8S1GXE7</accession>
<comment type="caution">
    <text evidence="2">The sequence shown here is derived from an EMBL/GenBank/DDBJ whole genome shotgun (WGS) entry which is preliminary data.</text>
</comment>
<organism evidence="2 3">
    <name type="scientific">Caenorhabditis auriculariae</name>
    <dbReference type="NCBI Taxonomy" id="2777116"/>
    <lineage>
        <taxon>Eukaryota</taxon>
        <taxon>Metazoa</taxon>
        <taxon>Ecdysozoa</taxon>
        <taxon>Nematoda</taxon>
        <taxon>Chromadorea</taxon>
        <taxon>Rhabditida</taxon>
        <taxon>Rhabditina</taxon>
        <taxon>Rhabditomorpha</taxon>
        <taxon>Rhabditoidea</taxon>
        <taxon>Rhabditidae</taxon>
        <taxon>Peloderinae</taxon>
        <taxon>Caenorhabditis</taxon>
    </lineage>
</organism>
<feature type="region of interest" description="Disordered" evidence="1">
    <location>
        <begin position="1"/>
        <end position="30"/>
    </location>
</feature>
<keyword evidence="3" id="KW-1185">Reference proteome</keyword>
<evidence type="ECO:0000313" key="2">
    <source>
        <dbReference type="EMBL" id="CAD6187674.1"/>
    </source>
</evidence>
<feature type="compositionally biased region" description="Basic residues" evidence="1">
    <location>
        <begin position="1"/>
        <end position="15"/>
    </location>
</feature>
<name>A0A8S1GXE7_9PELO</name>
<gene>
    <name evidence="2" type="ORF">CAUJ_LOCUS3593</name>
</gene>